<dbReference type="InterPro" id="IPR008978">
    <property type="entry name" value="HSP20-like_chaperone"/>
</dbReference>
<keyword evidence="5" id="KW-0812">Transmembrane</keyword>
<dbReference type="SUPFAM" id="SSF49764">
    <property type="entry name" value="HSP20-like chaperones"/>
    <property type="match status" value="1"/>
</dbReference>
<dbReference type="PANTHER" id="PTHR11527">
    <property type="entry name" value="HEAT-SHOCK PROTEIN 20 FAMILY MEMBER"/>
    <property type="match status" value="1"/>
</dbReference>
<keyword evidence="5" id="KW-0472">Membrane</keyword>
<evidence type="ECO:0000259" key="6">
    <source>
        <dbReference type="PROSITE" id="PS01031"/>
    </source>
</evidence>
<keyword evidence="1" id="KW-0346">Stress response</keyword>
<feature type="transmembrane region" description="Helical" evidence="5">
    <location>
        <begin position="6"/>
        <end position="25"/>
    </location>
</feature>
<protein>
    <recommendedName>
        <fullName evidence="6">SHSP domain-containing protein</fullName>
    </recommendedName>
</protein>
<dbReference type="Gene3D" id="2.60.40.790">
    <property type="match status" value="1"/>
</dbReference>
<name>A0AAW0DC67_9AGAR</name>
<organism evidence="7 8">
    <name type="scientific">Favolaschia claudopus</name>
    <dbReference type="NCBI Taxonomy" id="2862362"/>
    <lineage>
        <taxon>Eukaryota</taxon>
        <taxon>Fungi</taxon>
        <taxon>Dikarya</taxon>
        <taxon>Basidiomycota</taxon>
        <taxon>Agaricomycotina</taxon>
        <taxon>Agaricomycetes</taxon>
        <taxon>Agaricomycetidae</taxon>
        <taxon>Agaricales</taxon>
        <taxon>Marasmiineae</taxon>
        <taxon>Mycenaceae</taxon>
        <taxon>Favolaschia</taxon>
    </lineage>
</organism>
<evidence type="ECO:0000256" key="5">
    <source>
        <dbReference type="SAM" id="Phobius"/>
    </source>
</evidence>
<evidence type="ECO:0000313" key="7">
    <source>
        <dbReference type="EMBL" id="KAK7048579.1"/>
    </source>
</evidence>
<evidence type="ECO:0000256" key="4">
    <source>
        <dbReference type="SAM" id="MobiDB-lite"/>
    </source>
</evidence>
<comment type="similarity">
    <text evidence="2 3">Belongs to the small heat shock protein (HSP20) family.</text>
</comment>
<feature type="transmembrane region" description="Helical" evidence="5">
    <location>
        <begin position="84"/>
        <end position="108"/>
    </location>
</feature>
<keyword evidence="8" id="KW-1185">Reference proteome</keyword>
<accession>A0AAW0DC67</accession>
<keyword evidence="5" id="KW-1133">Transmembrane helix</keyword>
<evidence type="ECO:0000313" key="8">
    <source>
        <dbReference type="Proteomes" id="UP001362999"/>
    </source>
</evidence>
<evidence type="ECO:0000256" key="1">
    <source>
        <dbReference type="ARBA" id="ARBA00023016"/>
    </source>
</evidence>
<comment type="caution">
    <text evidence="7">The sequence shown here is derived from an EMBL/GenBank/DDBJ whole genome shotgun (WGS) entry which is preliminary data.</text>
</comment>
<proteinExistence type="inferred from homology"/>
<feature type="compositionally biased region" description="Basic and acidic residues" evidence="4">
    <location>
        <begin position="166"/>
        <end position="177"/>
    </location>
</feature>
<evidence type="ECO:0000256" key="2">
    <source>
        <dbReference type="PROSITE-ProRule" id="PRU00285"/>
    </source>
</evidence>
<reference evidence="7 8" key="1">
    <citation type="journal article" date="2024" name="J Genomics">
        <title>Draft genome sequencing and assembly of Favolaschia claudopus CIRM-BRFM 2984 isolated from oak limbs.</title>
        <authorList>
            <person name="Navarro D."/>
            <person name="Drula E."/>
            <person name="Chaduli D."/>
            <person name="Cazenave R."/>
            <person name="Ahrendt S."/>
            <person name="Wang J."/>
            <person name="Lipzen A."/>
            <person name="Daum C."/>
            <person name="Barry K."/>
            <person name="Grigoriev I.V."/>
            <person name="Favel A."/>
            <person name="Rosso M.N."/>
            <person name="Martin F."/>
        </authorList>
    </citation>
    <scope>NUCLEOTIDE SEQUENCE [LARGE SCALE GENOMIC DNA]</scope>
    <source>
        <strain evidence="7 8">CIRM-BRFM 2984</strain>
    </source>
</reference>
<feature type="transmembrane region" description="Helical" evidence="5">
    <location>
        <begin position="58"/>
        <end position="78"/>
    </location>
</feature>
<feature type="domain" description="SHSP" evidence="6">
    <location>
        <begin position="173"/>
        <end position="275"/>
    </location>
</feature>
<dbReference type="AlphaFoldDB" id="A0AAW0DC67"/>
<dbReference type="InterPro" id="IPR031107">
    <property type="entry name" value="Small_HSP"/>
</dbReference>
<dbReference type="InterPro" id="IPR002068">
    <property type="entry name" value="A-crystallin/Hsp20_dom"/>
</dbReference>
<dbReference type="Pfam" id="PF00011">
    <property type="entry name" value="HSP20"/>
    <property type="match status" value="1"/>
</dbReference>
<evidence type="ECO:0000256" key="3">
    <source>
        <dbReference type="RuleBase" id="RU003616"/>
    </source>
</evidence>
<gene>
    <name evidence="7" type="ORF">R3P38DRAFT_3619294</name>
</gene>
<dbReference type="PROSITE" id="PS01031">
    <property type="entry name" value="SHSP"/>
    <property type="match status" value="1"/>
</dbReference>
<dbReference type="Proteomes" id="UP001362999">
    <property type="component" value="Unassembled WGS sequence"/>
</dbReference>
<feature type="region of interest" description="Disordered" evidence="4">
    <location>
        <begin position="153"/>
        <end position="177"/>
    </location>
</feature>
<sequence length="275" mass="30363">MPGWLVILLATARLAFFVWPTFIEVNKQGLQLLQMQLFALVSGEQRCFFPFNGQPQYYSLWLLVQGVVIASRFLPAASENSDPWILVGYLVGSVALSLGVDAIFATLAKFFLLSQKPKPLANFPVQTCRFLTTTTYYDPSSHVERLFNDAFGRASPSNTSTNNRRRIGDGNDDGQRTIRPRMDLHEDAASNTVTATFELPGIKKEDVQIDVHNGRVLTLSGNANSGESPAHSSCLRASRVHQESEVKAAMDNGVLTVTFLRSTPEAPKEITIAQK</sequence>
<dbReference type="EMBL" id="JAWWNJ010000009">
    <property type="protein sequence ID" value="KAK7048579.1"/>
    <property type="molecule type" value="Genomic_DNA"/>
</dbReference>